<evidence type="ECO:0000313" key="1">
    <source>
        <dbReference type="EMBL" id="EDN76848.1"/>
    </source>
</evidence>
<name>A7B5A7_MEDG7</name>
<evidence type="ECO:0000313" key="2">
    <source>
        <dbReference type="Proteomes" id="UP000004410"/>
    </source>
</evidence>
<dbReference type="AlphaFoldDB" id="A7B5A7"/>
<organism evidence="1 2">
    <name type="scientific">Mediterraneibacter gnavus (strain ATCC 29149 / DSM 114966 / JCM 6515 / VPI C7-9)</name>
    <name type="common">Ruminococcus gnavus</name>
    <dbReference type="NCBI Taxonomy" id="411470"/>
    <lineage>
        <taxon>Bacteria</taxon>
        <taxon>Bacillati</taxon>
        <taxon>Bacillota</taxon>
        <taxon>Clostridia</taxon>
        <taxon>Lachnospirales</taxon>
        <taxon>Lachnospiraceae</taxon>
        <taxon>Mediterraneibacter</taxon>
    </lineage>
</organism>
<comment type="caution">
    <text evidence="1">The sequence shown here is derived from an EMBL/GenBank/DDBJ whole genome shotgun (WGS) entry which is preliminary data.</text>
</comment>
<protein>
    <submittedName>
        <fullName evidence="1">Uncharacterized protein</fullName>
    </submittedName>
</protein>
<proteinExistence type="predicted"/>
<accession>A7B5A7</accession>
<dbReference type="EMBL" id="AAYG02000021">
    <property type="protein sequence ID" value="EDN76848.1"/>
    <property type="molecule type" value="Genomic_DNA"/>
</dbReference>
<reference evidence="1 2" key="1">
    <citation type="submission" date="2007-04" db="EMBL/GenBank/DDBJ databases">
        <authorList>
            <person name="Fulton L."/>
            <person name="Clifton S."/>
            <person name="Fulton B."/>
            <person name="Xu J."/>
            <person name="Minx P."/>
            <person name="Pepin K.H."/>
            <person name="Johnson M."/>
            <person name="Thiruvilangam P."/>
            <person name="Bhonagiri V."/>
            <person name="Nash W.E."/>
            <person name="Mardis E.R."/>
            <person name="Wilson R.K."/>
        </authorList>
    </citation>
    <scope>NUCLEOTIDE SEQUENCE [LARGE SCALE GENOMIC DNA]</scope>
    <source>
        <strain evidence="1 2">ATCC 29149</strain>
    </source>
</reference>
<sequence>MGSSATVFFRGLSFSKKNMDRGSFSCDAAGICRMEIWR</sequence>
<reference evidence="1 2" key="2">
    <citation type="submission" date="2007-06" db="EMBL/GenBank/DDBJ databases">
        <title>Draft genome sequence of Ruminococcus gnavus (ATCC 29149).</title>
        <authorList>
            <person name="Sudarsanam P."/>
            <person name="Ley R."/>
            <person name="Guruge J."/>
            <person name="Turnbaugh P.J."/>
            <person name="Mahowald M."/>
            <person name="Liep D."/>
            <person name="Gordon J."/>
        </authorList>
    </citation>
    <scope>NUCLEOTIDE SEQUENCE [LARGE SCALE GENOMIC DNA]</scope>
    <source>
        <strain evidence="1 2">ATCC 29149</strain>
    </source>
</reference>
<gene>
    <name evidence="1" type="ORF">RUMGNA_02743</name>
</gene>
<dbReference type="PaxDb" id="411470-RUMGNA_02743"/>
<dbReference type="Proteomes" id="UP000004410">
    <property type="component" value="Unassembled WGS sequence"/>
</dbReference>